<dbReference type="SUPFAM" id="SSF53335">
    <property type="entry name" value="S-adenosyl-L-methionine-dependent methyltransferases"/>
    <property type="match status" value="1"/>
</dbReference>
<dbReference type="GO" id="GO:0032259">
    <property type="term" value="P:methylation"/>
    <property type="evidence" value="ECO:0007669"/>
    <property type="project" value="UniProtKB-KW"/>
</dbReference>
<dbReference type="Gene3D" id="3.90.120.10">
    <property type="entry name" value="DNA Methylase, subunit A, domain 2"/>
    <property type="match status" value="1"/>
</dbReference>
<dbReference type="Pfam" id="PF00145">
    <property type="entry name" value="DNA_methylase"/>
    <property type="match status" value="1"/>
</dbReference>
<dbReference type="GO" id="GO:0008168">
    <property type="term" value="F:methyltransferase activity"/>
    <property type="evidence" value="ECO:0007669"/>
    <property type="project" value="UniProtKB-KW"/>
</dbReference>
<evidence type="ECO:0000256" key="1">
    <source>
        <dbReference type="ARBA" id="ARBA00022603"/>
    </source>
</evidence>
<keyword evidence="1 3" id="KW-0489">Methyltransferase</keyword>
<dbReference type="AlphaFoldDB" id="K1TR97"/>
<keyword evidence="2 3" id="KW-0808">Transferase</keyword>
<comment type="caution">
    <text evidence="3">The sequence shown here is derived from an EMBL/GenBank/DDBJ whole genome shotgun (WGS) entry which is preliminary data.</text>
</comment>
<sequence length="108" mass="11894">CGDCVNLAFPDSKTRRGRVGKEIAQTLDTSCNQGTPFVGCGRIRKLTPRECWRLQGFSDEMFDKAAAVNSDAQLYKQAGNGVTIPVVYAVGKRIVEIQNELNKEATNR</sequence>
<accession>K1TR97</accession>
<gene>
    <name evidence="3" type="ORF">OBE_04085</name>
</gene>
<proteinExistence type="predicted"/>
<feature type="non-terminal residue" evidence="3">
    <location>
        <position position="1"/>
    </location>
</feature>
<evidence type="ECO:0000313" key="3">
    <source>
        <dbReference type="EMBL" id="EKC70049.1"/>
    </source>
</evidence>
<reference evidence="3" key="1">
    <citation type="journal article" date="2013" name="Environ. Microbiol.">
        <title>Microbiota from the distal guts of lean and obese adolescents exhibit partial functional redundancy besides clear differences in community structure.</title>
        <authorList>
            <person name="Ferrer M."/>
            <person name="Ruiz A."/>
            <person name="Lanza F."/>
            <person name="Haange S.B."/>
            <person name="Oberbach A."/>
            <person name="Till H."/>
            <person name="Bargiela R."/>
            <person name="Campoy C."/>
            <person name="Segura M.T."/>
            <person name="Richter M."/>
            <person name="von Bergen M."/>
            <person name="Seifert J."/>
            <person name="Suarez A."/>
        </authorList>
    </citation>
    <scope>NUCLEOTIDE SEQUENCE</scope>
</reference>
<protein>
    <submittedName>
        <fullName evidence="3">Cytosine-specific methyltransferase</fullName>
    </submittedName>
</protein>
<organism evidence="3">
    <name type="scientific">human gut metagenome</name>
    <dbReference type="NCBI Taxonomy" id="408170"/>
    <lineage>
        <taxon>unclassified sequences</taxon>
        <taxon>metagenomes</taxon>
        <taxon>organismal metagenomes</taxon>
    </lineage>
</organism>
<dbReference type="InterPro" id="IPR029063">
    <property type="entry name" value="SAM-dependent_MTases_sf"/>
</dbReference>
<dbReference type="EMBL" id="AJWZ01002774">
    <property type="protein sequence ID" value="EKC70049.1"/>
    <property type="molecule type" value="Genomic_DNA"/>
</dbReference>
<evidence type="ECO:0000256" key="2">
    <source>
        <dbReference type="ARBA" id="ARBA00022679"/>
    </source>
</evidence>
<name>K1TR97_9ZZZZ</name>
<dbReference type="InterPro" id="IPR001525">
    <property type="entry name" value="C5_MeTfrase"/>
</dbReference>